<dbReference type="InterPro" id="IPR017896">
    <property type="entry name" value="4Fe4S_Fe-S-bd"/>
</dbReference>
<protein>
    <recommendedName>
        <fullName evidence="1">4Fe-4S ferredoxin-type domain-containing protein</fullName>
    </recommendedName>
</protein>
<organism evidence="2 3">
    <name type="scientific">Puniceibacterium sediminis</name>
    <dbReference type="NCBI Taxonomy" id="1608407"/>
    <lineage>
        <taxon>Bacteria</taxon>
        <taxon>Pseudomonadati</taxon>
        <taxon>Pseudomonadota</taxon>
        <taxon>Alphaproteobacteria</taxon>
        <taxon>Rhodobacterales</taxon>
        <taxon>Paracoccaceae</taxon>
        <taxon>Puniceibacterium</taxon>
    </lineage>
</organism>
<evidence type="ECO:0000259" key="1">
    <source>
        <dbReference type="PROSITE" id="PS51379"/>
    </source>
</evidence>
<evidence type="ECO:0000313" key="3">
    <source>
        <dbReference type="Proteomes" id="UP000198417"/>
    </source>
</evidence>
<proteinExistence type="predicted"/>
<dbReference type="AlphaFoldDB" id="A0A238X672"/>
<feature type="domain" description="4Fe-4S ferredoxin-type" evidence="1">
    <location>
        <begin position="135"/>
        <end position="166"/>
    </location>
</feature>
<accession>A0A238X672</accession>
<dbReference type="Proteomes" id="UP000198417">
    <property type="component" value="Unassembled WGS sequence"/>
</dbReference>
<reference evidence="2 3" key="1">
    <citation type="submission" date="2017-06" db="EMBL/GenBank/DDBJ databases">
        <authorList>
            <person name="Kim H.J."/>
            <person name="Triplett B.A."/>
        </authorList>
    </citation>
    <scope>NUCLEOTIDE SEQUENCE [LARGE SCALE GENOMIC DNA]</scope>
    <source>
        <strain evidence="2 3">DSM 29052</strain>
    </source>
</reference>
<gene>
    <name evidence="2" type="ORF">SAMN06265370_10980</name>
</gene>
<sequence length="218" mass="23668">MTLDEVEATAQAQALTIHGAFHCSAGDQTPAGHKTLLMFGPDEPRFWQVFSQSPEHGDGDLDPLDRWSKRVIGALARLWHGQAIFPSDGPPYPPFLRWAQATGRCWPSPTGLLVHDKTGLMVSFRGAIALPDQLELPFAPPAPCPDCTARPCETACPVGALAADRPYDVNACRTHVMSAAGVDCRRNGCLTRRACPVSRQQDRNPAQAAFHMAAFVKE</sequence>
<dbReference type="EMBL" id="FZNN01000009">
    <property type="protein sequence ID" value="SNR54053.1"/>
    <property type="molecule type" value="Genomic_DNA"/>
</dbReference>
<evidence type="ECO:0000313" key="2">
    <source>
        <dbReference type="EMBL" id="SNR54053.1"/>
    </source>
</evidence>
<dbReference type="PROSITE" id="PS51379">
    <property type="entry name" value="4FE4S_FER_2"/>
    <property type="match status" value="1"/>
</dbReference>
<dbReference type="OrthoDB" id="8279740at2"/>
<name>A0A238X672_9RHOB</name>
<keyword evidence="3" id="KW-1185">Reference proteome</keyword>